<comment type="caution">
    <text evidence="1">The sequence shown here is derived from an EMBL/GenBank/DDBJ whole genome shotgun (WGS) entry which is preliminary data.</text>
</comment>
<name>A0A8H3LV84_9GLOM</name>
<gene>
    <name evidence="1" type="ORF">RCL2_002024000</name>
</gene>
<dbReference type="Proteomes" id="UP000615446">
    <property type="component" value="Unassembled WGS sequence"/>
</dbReference>
<proteinExistence type="predicted"/>
<protein>
    <submittedName>
        <fullName evidence="1">Uncharacterized protein</fullName>
    </submittedName>
</protein>
<dbReference type="EMBL" id="BLAL01000228">
    <property type="protein sequence ID" value="GES93497.1"/>
    <property type="molecule type" value="Genomic_DNA"/>
</dbReference>
<evidence type="ECO:0000313" key="2">
    <source>
        <dbReference type="Proteomes" id="UP000615446"/>
    </source>
</evidence>
<accession>A0A8H3LV84</accession>
<reference evidence="1" key="1">
    <citation type="submission" date="2019-10" db="EMBL/GenBank/DDBJ databases">
        <title>Conservation and host-specific expression of non-tandemly repeated heterogenous ribosome RNA gene in arbuscular mycorrhizal fungi.</title>
        <authorList>
            <person name="Maeda T."/>
            <person name="Kobayashi Y."/>
            <person name="Nakagawa T."/>
            <person name="Ezawa T."/>
            <person name="Yamaguchi K."/>
            <person name="Bino T."/>
            <person name="Nishimoto Y."/>
            <person name="Shigenobu S."/>
            <person name="Kawaguchi M."/>
        </authorList>
    </citation>
    <scope>NUCLEOTIDE SEQUENCE</scope>
    <source>
        <strain evidence="1">HR1</strain>
    </source>
</reference>
<dbReference type="AlphaFoldDB" id="A0A8H3LV84"/>
<sequence length="123" mass="14452">MRKLFFLSFNKFRVLNGSGQFGLPCQPKLKKFSVGDEKSINGKIGISKTPGFEITGRYKKNNSTKYSSQKWEFKYKGPYNRGEYWSYERNNKLGVDEETYAPRVHVGEWFVYEFCIIYSNITL</sequence>
<organism evidence="1 2">
    <name type="scientific">Rhizophagus clarus</name>
    <dbReference type="NCBI Taxonomy" id="94130"/>
    <lineage>
        <taxon>Eukaryota</taxon>
        <taxon>Fungi</taxon>
        <taxon>Fungi incertae sedis</taxon>
        <taxon>Mucoromycota</taxon>
        <taxon>Glomeromycotina</taxon>
        <taxon>Glomeromycetes</taxon>
        <taxon>Glomerales</taxon>
        <taxon>Glomeraceae</taxon>
        <taxon>Rhizophagus</taxon>
    </lineage>
</organism>
<evidence type="ECO:0000313" key="1">
    <source>
        <dbReference type="EMBL" id="GES93497.1"/>
    </source>
</evidence>